<protein>
    <recommendedName>
        <fullName evidence="3">Protein kinase domain-containing protein</fullName>
    </recommendedName>
</protein>
<dbReference type="GO" id="GO:0005886">
    <property type="term" value="C:plasma membrane"/>
    <property type="evidence" value="ECO:0007669"/>
    <property type="project" value="TreeGrafter"/>
</dbReference>
<dbReference type="eggNOG" id="KOG1187">
    <property type="taxonomic scope" value="Eukaryota"/>
</dbReference>
<dbReference type="PANTHER" id="PTHR27005:SF188">
    <property type="entry name" value="INACTIVE SERINE_THREONINE-PROTEIN KINASE ZRK12-RELATED"/>
    <property type="match status" value="1"/>
</dbReference>
<dbReference type="GO" id="GO:0004674">
    <property type="term" value="F:protein serine/threonine kinase activity"/>
    <property type="evidence" value="ECO:0007669"/>
    <property type="project" value="TreeGrafter"/>
</dbReference>
<reference evidence="5" key="1">
    <citation type="journal article" date="2013" name="Nat. Genet.">
        <title>The Capsella rubella genome and the genomic consequences of rapid mating system evolution.</title>
        <authorList>
            <person name="Slotte T."/>
            <person name="Hazzouri K.M."/>
            <person name="Agren J.A."/>
            <person name="Koenig D."/>
            <person name="Maumus F."/>
            <person name="Guo Y.L."/>
            <person name="Steige K."/>
            <person name="Platts A.E."/>
            <person name="Escobar J.S."/>
            <person name="Newman L.K."/>
            <person name="Wang W."/>
            <person name="Mandakova T."/>
            <person name="Vello E."/>
            <person name="Smith L.M."/>
            <person name="Henz S.R."/>
            <person name="Steffen J."/>
            <person name="Takuno S."/>
            <person name="Brandvain Y."/>
            <person name="Coop G."/>
            <person name="Andolfatto P."/>
            <person name="Hu T.T."/>
            <person name="Blanchette M."/>
            <person name="Clark R.M."/>
            <person name="Quesneville H."/>
            <person name="Nordborg M."/>
            <person name="Gaut B.S."/>
            <person name="Lysak M.A."/>
            <person name="Jenkins J."/>
            <person name="Grimwood J."/>
            <person name="Chapman J."/>
            <person name="Prochnik S."/>
            <person name="Shu S."/>
            <person name="Rokhsar D."/>
            <person name="Schmutz J."/>
            <person name="Weigel D."/>
            <person name="Wright S.I."/>
        </authorList>
    </citation>
    <scope>NUCLEOTIDE SEQUENCE [LARGE SCALE GENOMIC DNA]</scope>
    <source>
        <strain evidence="5">cv. Monte Gargano</strain>
    </source>
</reference>
<evidence type="ECO:0000313" key="4">
    <source>
        <dbReference type="EMBL" id="EOA35692.1"/>
    </source>
</evidence>
<dbReference type="InterPro" id="IPR000719">
    <property type="entry name" value="Prot_kinase_dom"/>
</dbReference>
<dbReference type="Gene3D" id="3.30.200.20">
    <property type="entry name" value="Phosphorylase Kinase, domain 1"/>
    <property type="match status" value="1"/>
</dbReference>
<name>R0GIH3_9BRAS</name>
<keyword evidence="1" id="KW-0547">Nucleotide-binding</keyword>
<keyword evidence="2" id="KW-0067">ATP-binding</keyword>
<dbReference type="SUPFAM" id="SSF56112">
    <property type="entry name" value="Protein kinase-like (PK-like)"/>
    <property type="match status" value="1"/>
</dbReference>
<dbReference type="PANTHER" id="PTHR27005">
    <property type="entry name" value="WALL-ASSOCIATED RECEPTOR KINASE-LIKE 21"/>
    <property type="match status" value="1"/>
</dbReference>
<organism evidence="4 5">
    <name type="scientific">Capsella rubella</name>
    <dbReference type="NCBI Taxonomy" id="81985"/>
    <lineage>
        <taxon>Eukaryota</taxon>
        <taxon>Viridiplantae</taxon>
        <taxon>Streptophyta</taxon>
        <taxon>Embryophyta</taxon>
        <taxon>Tracheophyta</taxon>
        <taxon>Spermatophyta</taxon>
        <taxon>Magnoliopsida</taxon>
        <taxon>eudicotyledons</taxon>
        <taxon>Gunneridae</taxon>
        <taxon>Pentapetalae</taxon>
        <taxon>rosids</taxon>
        <taxon>malvids</taxon>
        <taxon>Brassicales</taxon>
        <taxon>Brassicaceae</taxon>
        <taxon>Camelineae</taxon>
        <taxon>Capsella</taxon>
    </lineage>
</organism>
<dbReference type="PROSITE" id="PS50011">
    <property type="entry name" value="PROTEIN_KINASE_DOM"/>
    <property type="match status" value="1"/>
</dbReference>
<dbReference type="Gene3D" id="1.10.510.10">
    <property type="entry name" value="Transferase(Phosphotransferase) domain 1"/>
    <property type="match status" value="1"/>
</dbReference>
<dbReference type="AlphaFoldDB" id="R0GIH3"/>
<sequence length="222" mass="25156">MGWLRKKKKKPTESEIVAIERGAKLLEDLIECCDGKSNPIKFFSADEIINATDSFSVYSNHMSGLDGYGFHGTEWYSGKNENHPKILVKKYRLNGKENMICRDIAVSSMVSGHKNFMKLVGCCLQSENLVIVYDDVKKHNKLDISKETWKRRMKIAEDIATAFAYLHTAFPRPFVYRTLALSNILLDEDGAAKLIDFKYCISIPQGETFVKVDIVAGTTFIN</sequence>
<feature type="domain" description="Protein kinase" evidence="3">
    <location>
        <begin position="60"/>
        <end position="222"/>
    </location>
</feature>
<proteinExistence type="predicted"/>
<dbReference type="Proteomes" id="UP000029121">
    <property type="component" value="Unassembled WGS sequence"/>
</dbReference>
<evidence type="ECO:0000259" key="3">
    <source>
        <dbReference type="PROSITE" id="PS50011"/>
    </source>
</evidence>
<dbReference type="GO" id="GO:0005524">
    <property type="term" value="F:ATP binding"/>
    <property type="evidence" value="ECO:0007669"/>
    <property type="project" value="UniProtKB-KW"/>
</dbReference>
<accession>R0GIH3</accession>
<evidence type="ECO:0000256" key="1">
    <source>
        <dbReference type="ARBA" id="ARBA00022741"/>
    </source>
</evidence>
<dbReference type="Pfam" id="PF00069">
    <property type="entry name" value="Pkinase"/>
    <property type="match status" value="1"/>
</dbReference>
<gene>
    <name evidence="4" type="ORF">CARUB_v10020918mg</name>
</gene>
<dbReference type="InterPro" id="IPR011009">
    <property type="entry name" value="Kinase-like_dom_sf"/>
</dbReference>
<dbReference type="InterPro" id="IPR045274">
    <property type="entry name" value="WAK-like"/>
</dbReference>
<keyword evidence="5" id="KW-1185">Reference proteome</keyword>
<dbReference type="GO" id="GO:0007166">
    <property type="term" value="P:cell surface receptor signaling pathway"/>
    <property type="evidence" value="ECO:0007669"/>
    <property type="project" value="InterPro"/>
</dbReference>
<evidence type="ECO:0000313" key="5">
    <source>
        <dbReference type="Proteomes" id="UP000029121"/>
    </source>
</evidence>
<dbReference type="EMBL" id="KB870806">
    <property type="protein sequence ID" value="EOA35692.1"/>
    <property type="molecule type" value="Genomic_DNA"/>
</dbReference>
<evidence type="ECO:0000256" key="2">
    <source>
        <dbReference type="ARBA" id="ARBA00022840"/>
    </source>
</evidence>